<keyword evidence="1" id="KW-1133">Transmembrane helix</keyword>
<sequence length="75" mass="8897">MFTFPVSPLGLYCFYLFLFAYARKIVCELWCSLYNDCARRSKRLRLMALVELLVVELLTNKKKKQHLPQNPCLTH</sequence>
<protein>
    <submittedName>
        <fullName evidence="2">Uncharacterized protein</fullName>
    </submittedName>
</protein>
<evidence type="ECO:0000256" key="1">
    <source>
        <dbReference type="SAM" id="Phobius"/>
    </source>
</evidence>
<dbReference type="AlphaFoldDB" id="A0A974I144"/>
<keyword evidence="1" id="KW-0812">Transmembrane</keyword>
<reference evidence="3" key="1">
    <citation type="journal article" date="2016" name="Nature">
        <title>Genome evolution in the allotetraploid frog Xenopus laevis.</title>
        <authorList>
            <person name="Session A.M."/>
            <person name="Uno Y."/>
            <person name="Kwon T."/>
            <person name="Chapman J.A."/>
            <person name="Toyoda A."/>
            <person name="Takahashi S."/>
            <person name="Fukui A."/>
            <person name="Hikosaka A."/>
            <person name="Suzuki A."/>
            <person name="Kondo M."/>
            <person name="van Heeringen S.J."/>
            <person name="Quigley I."/>
            <person name="Heinz S."/>
            <person name="Ogino H."/>
            <person name="Ochi H."/>
            <person name="Hellsten U."/>
            <person name="Lyons J.B."/>
            <person name="Simakov O."/>
            <person name="Putnam N."/>
            <person name="Stites J."/>
            <person name="Kuroki Y."/>
            <person name="Tanaka T."/>
            <person name="Michiue T."/>
            <person name="Watanabe M."/>
            <person name="Bogdanovic O."/>
            <person name="Lister R."/>
            <person name="Georgiou G."/>
            <person name="Paranjpe S.S."/>
            <person name="van Kruijsbergen I."/>
            <person name="Shu S."/>
            <person name="Carlson J."/>
            <person name="Kinoshita T."/>
            <person name="Ohta Y."/>
            <person name="Mawaribuchi S."/>
            <person name="Jenkins J."/>
            <person name="Grimwood J."/>
            <person name="Schmutz J."/>
            <person name="Mitros T."/>
            <person name="Mozaffari S.V."/>
            <person name="Suzuki Y."/>
            <person name="Haramoto Y."/>
            <person name="Yamamoto T.S."/>
            <person name="Takagi C."/>
            <person name="Heald R."/>
            <person name="Miller K."/>
            <person name="Haudenschild C."/>
            <person name="Kitzman J."/>
            <person name="Nakayama T."/>
            <person name="Izutsu Y."/>
            <person name="Robert J."/>
            <person name="Fortriede J."/>
            <person name="Burns K."/>
            <person name="Lotay V."/>
            <person name="Karimi K."/>
            <person name="Yasuoka Y."/>
            <person name="Dichmann D.S."/>
            <person name="Flajnik M.F."/>
            <person name="Houston D.W."/>
            <person name="Shendure J."/>
            <person name="DuPasquier L."/>
            <person name="Vize P.D."/>
            <person name="Zorn A.M."/>
            <person name="Ito M."/>
            <person name="Marcotte E.M."/>
            <person name="Wallingford J.B."/>
            <person name="Ito Y."/>
            <person name="Asashima M."/>
            <person name="Ueno N."/>
            <person name="Matsuda Y."/>
            <person name="Veenstra G.J."/>
            <person name="Fujiyama A."/>
            <person name="Harland R.M."/>
            <person name="Taira M."/>
            <person name="Rokhsar D.S."/>
        </authorList>
    </citation>
    <scope>NUCLEOTIDE SEQUENCE [LARGE SCALE GENOMIC DNA]</scope>
    <source>
        <strain evidence="3">J</strain>
    </source>
</reference>
<feature type="transmembrane region" description="Helical" evidence="1">
    <location>
        <begin position="6"/>
        <end position="22"/>
    </location>
</feature>
<organism evidence="2 3">
    <name type="scientific">Xenopus laevis</name>
    <name type="common">African clawed frog</name>
    <dbReference type="NCBI Taxonomy" id="8355"/>
    <lineage>
        <taxon>Eukaryota</taxon>
        <taxon>Metazoa</taxon>
        <taxon>Chordata</taxon>
        <taxon>Craniata</taxon>
        <taxon>Vertebrata</taxon>
        <taxon>Euteleostomi</taxon>
        <taxon>Amphibia</taxon>
        <taxon>Batrachia</taxon>
        <taxon>Anura</taxon>
        <taxon>Pipoidea</taxon>
        <taxon>Pipidae</taxon>
        <taxon>Xenopodinae</taxon>
        <taxon>Xenopus</taxon>
        <taxon>Xenopus</taxon>
    </lineage>
</organism>
<evidence type="ECO:0000313" key="3">
    <source>
        <dbReference type="Proteomes" id="UP000694892"/>
    </source>
</evidence>
<accession>A0A974I144</accession>
<keyword evidence="1" id="KW-0472">Membrane</keyword>
<name>A0A974I144_XENLA</name>
<gene>
    <name evidence="2" type="ORF">XELAEV_18009763mg</name>
</gene>
<proteinExistence type="predicted"/>
<evidence type="ECO:0000313" key="2">
    <source>
        <dbReference type="EMBL" id="OCT97535.1"/>
    </source>
</evidence>
<dbReference type="EMBL" id="CM004467">
    <property type="protein sequence ID" value="OCT97535.1"/>
    <property type="molecule type" value="Genomic_DNA"/>
</dbReference>
<dbReference type="Proteomes" id="UP000694892">
    <property type="component" value="Chromosome 1S"/>
</dbReference>